<sequence>MCIAVCPNLLLVSYHNMVPDKQTLCFFHIMLMIATLALARSSF</sequence>
<feature type="transmembrane region" description="Helical" evidence="1">
    <location>
        <begin position="21"/>
        <end position="39"/>
    </location>
</feature>
<dbReference type="HOGENOM" id="CLU_3243119_0_0_1"/>
<dbReference type="Gramene" id="KQL06876">
    <property type="protein sequence ID" value="KQL06876"/>
    <property type="gene ID" value="SETIT_005374mg"/>
</dbReference>
<keyword evidence="3" id="KW-1185">Reference proteome</keyword>
<dbReference type="EnsemblPlants" id="KQL06876">
    <property type="protein sequence ID" value="KQL06876"/>
    <property type="gene ID" value="SETIT_005374mg"/>
</dbReference>
<reference evidence="2" key="2">
    <citation type="submission" date="2018-08" db="UniProtKB">
        <authorList>
            <consortium name="EnsemblPlants"/>
        </authorList>
    </citation>
    <scope>IDENTIFICATION</scope>
    <source>
        <strain evidence="2">Yugu1</strain>
    </source>
</reference>
<evidence type="ECO:0000313" key="2">
    <source>
        <dbReference type="EnsemblPlants" id="KQL06876"/>
    </source>
</evidence>
<keyword evidence="1" id="KW-1133">Transmembrane helix</keyword>
<reference evidence="3" key="1">
    <citation type="journal article" date="2012" name="Nat. Biotechnol.">
        <title>Reference genome sequence of the model plant Setaria.</title>
        <authorList>
            <person name="Bennetzen J.L."/>
            <person name="Schmutz J."/>
            <person name="Wang H."/>
            <person name="Percifield R."/>
            <person name="Hawkins J."/>
            <person name="Pontaroli A.C."/>
            <person name="Estep M."/>
            <person name="Feng L."/>
            <person name="Vaughn J.N."/>
            <person name="Grimwood J."/>
            <person name="Jenkins J."/>
            <person name="Barry K."/>
            <person name="Lindquist E."/>
            <person name="Hellsten U."/>
            <person name="Deshpande S."/>
            <person name="Wang X."/>
            <person name="Wu X."/>
            <person name="Mitros T."/>
            <person name="Triplett J."/>
            <person name="Yang X."/>
            <person name="Ye C.Y."/>
            <person name="Mauro-Herrera M."/>
            <person name="Wang L."/>
            <person name="Li P."/>
            <person name="Sharma M."/>
            <person name="Sharma R."/>
            <person name="Ronald P.C."/>
            <person name="Panaud O."/>
            <person name="Kellogg E.A."/>
            <person name="Brutnell T.P."/>
            <person name="Doust A.N."/>
            <person name="Tuskan G.A."/>
            <person name="Rokhsar D."/>
            <person name="Devos K.M."/>
        </authorList>
    </citation>
    <scope>NUCLEOTIDE SEQUENCE [LARGE SCALE GENOMIC DNA]</scope>
    <source>
        <strain evidence="3">cv. Yugu1</strain>
    </source>
</reference>
<dbReference type="Proteomes" id="UP000004995">
    <property type="component" value="Unassembled WGS sequence"/>
</dbReference>
<evidence type="ECO:0000313" key="3">
    <source>
        <dbReference type="Proteomes" id="UP000004995"/>
    </source>
</evidence>
<dbReference type="AlphaFoldDB" id="K3XTW7"/>
<accession>K3XTW7</accession>
<name>K3XTW7_SETIT</name>
<keyword evidence="1" id="KW-0812">Transmembrane</keyword>
<keyword evidence="1" id="KW-0472">Membrane</keyword>
<dbReference type="InParanoid" id="K3XTW7"/>
<dbReference type="EMBL" id="AGNK02003298">
    <property type="status" value="NOT_ANNOTATED_CDS"/>
    <property type="molecule type" value="Genomic_DNA"/>
</dbReference>
<protein>
    <submittedName>
        <fullName evidence="2">Uncharacterized protein</fullName>
    </submittedName>
</protein>
<proteinExistence type="predicted"/>
<evidence type="ECO:0000256" key="1">
    <source>
        <dbReference type="SAM" id="Phobius"/>
    </source>
</evidence>
<organism evidence="2 3">
    <name type="scientific">Setaria italica</name>
    <name type="common">Foxtail millet</name>
    <name type="synonym">Panicum italicum</name>
    <dbReference type="NCBI Taxonomy" id="4555"/>
    <lineage>
        <taxon>Eukaryota</taxon>
        <taxon>Viridiplantae</taxon>
        <taxon>Streptophyta</taxon>
        <taxon>Embryophyta</taxon>
        <taxon>Tracheophyta</taxon>
        <taxon>Spermatophyta</taxon>
        <taxon>Magnoliopsida</taxon>
        <taxon>Liliopsida</taxon>
        <taxon>Poales</taxon>
        <taxon>Poaceae</taxon>
        <taxon>PACMAD clade</taxon>
        <taxon>Panicoideae</taxon>
        <taxon>Panicodae</taxon>
        <taxon>Paniceae</taxon>
        <taxon>Cenchrinae</taxon>
        <taxon>Setaria</taxon>
    </lineage>
</organism>